<organism evidence="1 2">
    <name type="scientific">Russula earlei</name>
    <dbReference type="NCBI Taxonomy" id="71964"/>
    <lineage>
        <taxon>Eukaryota</taxon>
        <taxon>Fungi</taxon>
        <taxon>Dikarya</taxon>
        <taxon>Basidiomycota</taxon>
        <taxon>Agaricomycotina</taxon>
        <taxon>Agaricomycetes</taxon>
        <taxon>Russulales</taxon>
        <taxon>Russulaceae</taxon>
        <taxon>Russula</taxon>
    </lineage>
</organism>
<proteinExistence type="predicted"/>
<sequence>MPAIRCTLPALLQQYSLPNAIPEQYPPLILIHVIHLSNALVLLPQTSVPNLPPLLPVRGLDKPQHRFLAPIAARPVLTLPWACLGAIVLIPLWATGICDVNQRWGVC</sequence>
<reference evidence="1" key="1">
    <citation type="submission" date="2021-03" db="EMBL/GenBank/DDBJ databases">
        <title>Evolutionary priming and transition to the ectomycorrhizal habit in an iconic lineage of mushroom-forming fungi: is preadaptation a requirement?</title>
        <authorList>
            <consortium name="DOE Joint Genome Institute"/>
            <person name="Looney B.P."/>
            <person name="Miyauchi S."/>
            <person name="Morin E."/>
            <person name="Drula E."/>
            <person name="Courty P.E."/>
            <person name="Chicoki N."/>
            <person name="Fauchery L."/>
            <person name="Kohler A."/>
            <person name="Kuo A."/>
            <person name="LaButti K."/>
            <person name="Pangilinan J."/>
            <person name="Lipzen A."/>
            <person name="Riley R."/>
            <person name="Andreopoulos W."/>
            <person name="He G."/>
            <person name="Johnson J."/>
            <person name="Barry K.W."/>
            <person name="Grigoriev I.V."/>
            <person name="Nagy L."/>
            <person name="Hibbett D."/>
            <person name="Henrissat B."/>
            <person name="Matheny P.B."/>
            <person name="Labbe J."/>
            <person name="Martin A.F."/>
        </authorList>
    </citation>
    <scope>NUCLEOTIDE SEQUENCE</scope>
    <source>
        <strain evidence="1">BPL698</strain>
    </source>
</reference>
<accession>A0ACC0UBY7</accession>
<comment type="caution">
    <text evidence="1">The sequence shown here is derived from an EMBL/GenBank/DDBJ whole genome shotgun (WGS) entry which is preliminary data.</text>
</comment>
<evidence type="ECO:0000313" key="1">
    <source>
        <dbReference type="EMBL" id="KAI9508604.1"/>
    </source>
</evidence>
<gene>
    <name evidence="1" type="ORF">F5148DRAFT_874696</name>
</gene>
<evidence type="ECO:0000313" key="2">
    <source>
        <dbReference type="Proteomes" id="UP001207468"/>
    </source>
</evidence>
<protein>
    <submittedName>
        <fullName evidence="1">Uncharacterized protein</fullName>
    </submittedName>
</protein>
<dbReference type="Proteomes" id="UP001207468">
    <property type="component" value="Unassembled WGS sequence"/>
</dbReference>
<name>A0ACC0UBY7_9AGAM</name>
<dbReference type="EMBL" id="JAGFNK010000085">
    <property type="protein sequence ID" value="KAI9508604.1"/>
    <property type="molecule type" value="Genomic_DNA"/>
</dbReference>
<keyword evidence="2" id="KW-1185">Reference proteome</keyword>